<comment type="subcellular location">
    <subcellularLocation>
        <location evidence="1">Endomembrane system</location>
        <topology evidence="1">Multi-pass membrane protein</topology>
    </subcellularLocation>
    <subcellularLocation>
        <location evidence="5">Endoplasmic reticulum membrane</location>
    </subcellularLocation>
</comment>
<dbReference type="InterPro" id="IPR001104">
    <property type="entry name" value="3-oxo-5_a-steroid_4-DH_C"/>
</dbReference>
<comment type="caution">
    <text evidence="7">The sequence shown here is derived from an EMBL/GenBank/DDBJ whole genome shotgun (WGS) entry which is preliminary data.</text>
</comment>
<dbReference type="GO" id="GO:0160198">
    <property type="term" value="F:polyprenal reductase activity"/>
    <property type="evidence" value="ECO:0007669"/>
    <property type="project" value="UniProtKB-EC"/>
</dbReference>
<feature type="transmembrane region" description="Helical" evidence="5">
    <location>
        <begin position="236"/>
        <end position="260"/>
    </location>
</feature>
<keyword evidence="8" id="KW-1185">Reference proteome</keyword>
<dbReference type="InterPro" id="IPR039698">
    <property type="entry name" value="Dfg10/SRD5A3"/>
</dbReference>
<gene>
    <name evidence="7" type="primary">DFG10</name>
    <name evidence="7" type="ORF">QQS21_009158</name>
</gene>
<keyword evidence="3 5" id="KW-1133">Transmembrane helix</keyword>
<dbReference type="PANTHER" id="PTHR14624">
    <property type="entry name" value="DFG10 PROTEIN"/>
    <property type="match status" value="1"/>
</dbReference>
<name>A0AAJ0CJU4_9HYPO</name>
<evidence type="ECO:0000259" key="6">
    <source>
        <dbReference type="Pfam" id="PF02544"/>
    </source>
</evidence>
<keyword evidence="2 5" id="KW-0812">Transmembrane</keyword>
<dbReference type="GO" id="GO:0005789">
    <property type="term" value="C:endoplasmic reticulum membrane"/>
    <property type="evidence" value="ECO:0007669"/>
    <property type="project" value="UniProtKB-SubCell"/>
</dbReference>
<protein>
    <recommendedName>
        <fullName evidence="5">Polyprenal reductase</fullName>
        <ecNumber evidence="5">1.3.1.94</ecNumber>
    </recommendedName>
</protein>
<dbReference type="Pfam" id="PF02544">
    <property type="entry name" value="Steroid_dh"/>
    <property type="match status" value="1"/>
</dbReference>
<evidence type="ECO:0000313" key="8">
    <source>
        <dbReference type="Proteomes" id="UP001251528"/>
    </source>
</evidence>
<dbReference type="PANTHER" id="PTHR14624:SF0">
    <property type="entry name" value="POLYPRENOL REDUCTASE"/>
    <property type="match status" value="1"/>
</dbReference>
<dbReference type="EMBL" id="JASWJB010000226">
    <property type="protein sequence ID" value="KAK2593148.1"/>
    <property type="molecule type" value="Genomic_DNA"/>
</dbReference>
<keyword evidence="4 5" id="KW-0472">Membrane</keyword>
<feature type="transmembrane region" description="Helical" evidence="5">
    <location>
        <begin position="160"/>
        <end position="180"/>
    </location>
</feature>
<keyword evidence="5" id="KW-0521">NADP</keyword>
<comment type="similarity">
    <text evidence="5">Belongs to the steroid 5-alpha reductase family. Polyprenal reductase subfamily.</text>
</comment>
<keyword evidence="5" id="KW-0560">Oxidoreductase</keyword>
<dbReference type="GO" id="GO:0102389">
    <property type="term" value="F:polyprenol reductase activity"/>
    <property type="evidence" value="ECO:0007669"/>
    <property type="project" value="UniProtKB-UniRule"/>
</dbReference>
<dbReference type="EC" id="1.3.1.94" evidence="5"/>
<comment type="function">
    <text evidence="5">Plays a key role in early steps of protein N-linked glycosylation by being involved in the conversion of polyprenol into dolichol. Acts as a polyprenal reductase that mediates the reduction of polyprenal into dolichal in a NADP-dependent mechanism. Dolichols are required for the synthesis of dolichol-linked monosaccharides and the oligosaccharide precursor used for N-glycosylation.</text>
</comment>
<sequence length="313" mass="34702">MDALVALVSGTPPSAFCQTFFLISAAAVLSLNLLPKDARGTVMDYGARRPDAAQKSDANGRQQTSLASILDQVTSYGQIPHSWFWHFYCLSTTLSAFWAWQYLEQGSVIASMVERQASMSQGPSVELGRVALAWAMMASQGSRRLFECFFVSKPGKTPMWFVHWALALLFYTAMSVAIWVEGCGAIRESWQSPRTAMLLTPGVLLTLAVFIATWLKQNECHRYLASLKKYTLPNEGMFKYIICPHYTCECVLYLAISFMAAPPGSIFNKTLLCGLAFVVVNLGATAFGTKQWYAEKFGIEGVVGKWRMIPGIF</sequence>
<keyword evidence="5" id="KW-0256">Endoplasmic reticulum</keyword>
<proteinExistence type="inferred from homology"/>
<comment type="catalytic activity">
    <reaction evidence="5">
        <text>a di-trans,poly-cis-dolichal + NADP(+) = a di-trans,poly-cis-polyprenal + NADPH + H(+)</text>
        <dbReference type="Rhea" id="RHEA:80727"/>
        <dbReference type="Rhea" id="RHEA-COMP:19536"/>
        <dbReference type="Rhea" id="RHEA-COMP:19537"/>
        <dbReference type="ChEBI" id="CHEBI:15378"/>
        <dbReference type="ChEBI" id="CHEBI:57783"/>
        <dbReference type="ChEBI" id="CHEBI:58349"/>
        <dbReference type="ChEBI" id="CHEBI:231623"/>
        <dbReference type="ChEBI" id="CHEBI:231637"/>
        <dbReference type="EC" id="1.3.1.94"/>
    </reaction>
    <physiologicalReaction direction="right-to-left" evidence="5">
        <dbReference type="Rhea" id="RHEA:80729"/>
    </physiologicalReaction>
</comment>
<evidence type="ECO:0000256" key="3">
    <source>
        <dbReference type="ARBA" id="ARBA00022989"/>
    </source>
</evidence>
<evidence type="ECO:0000256" key="2">
    <source>
        <dbReference type="ARBA" id="ARBA00022692"/>
    </source>
</evidence>
<dbReference type="Proteomes" id="UP001251528">
    <property type="component" value="Unassembled WGS sequence"/>
</dbReference>
<dbReference type="AlphaFoldDB" id="A0AAJ0CJU4"/>
<feature type="transmembrane region" description="Helical" evidence="5">
    <location>
        <begin position="266"/>
        <end position="287"/>
    </location>
</feature>
<dbReference type="GO" id="GO:0006488">
    <property type="term" value="P:dolichol-linked oligosaccharide biosynthetic process"/>
    <property type="evidence" value="ECO:0007669"/>
    <property type="project" value="UniProtKB-UniRule"/>
</dbReference>
<organism evidence="7 8">
    <name type="scientific">Conoideocrella luteorostrata</name>
    <dbReference type="NCBI Taxonomy" id="1105319"/>
    <lineage>
        <taxon>Eukaryota</taxon>
        <taxon>Fungi</taxon>
        <taxon>Dikarya</taxon>
        <taxon>Ascomycota</taxon>
        <taxon>Pezizomycotina</taxon>
        <taxon>Sordariomycetes</taxon>
        <taxon>Hypocreomycetidae</taxon>
        <taxon>Hypocreales</taxon>
        <taxon>Clavicipitaceae</taxon>
        <taxon>Conoideocrella</taxon>
    </lineage>
</organism>
<evidence type="ECO:0000256" key="4">
    <source>
        <dbReference type="ARBA" id="ARBA00023136"/>
    </source>
</evidence>
<feature type="domain" description="3-oxo-5-alpha-steroid 4-dehydrogenase C-terminal" evidence="6">
    <location>
        <begin position="176"/>
        <end position="299"/>
    </location>
</feature>
<comment type="pathway">
    <text evidence="5">Protein modification; protein glycosylation.</text>
</comment>
<evidence type="ECO:0000256" key="1">
    <source>
        <dbReference type="ARBA" id="ARBA00004127"/>
    </source>
</evidence>
<feature type="transmembrane region" description="Helical" evidence="5">
    <location>
        <begin position="195"/>
        <end position="215"/>
    </location>
</feature>
<evidence type="ECO:0000313" key="7">
    <source>
        <dbReference type="EMBL" id="KAK2593148.1"/>
    </source>
</evidence>
<accession>A0AAJ0CJU4</accession>
<dbReference type="PROSITE" id="PS50244">
    <property type="entry name" value="S5A_REDUCTASE"/>
    <property type="match status" value="1"/>
</dbReference>
<evidence type="ECO:0000256" key="5">
    <source>
        <dbReference type="RuleBase" id="RU367081"/>
    </source>
</evidence>
<dbReference type="GO" id="GO:0016095">
    <property type="term" value="P:polyprenol catabolic process"/>
    <property type="evidence" value="ECO:0007669"/>
    <property type="project" value="UniProtKB-UniRule"/>
</dbReference>
<dbReference type="GO" id="GO:0003865">
    <property type="term" value="F:3-oxo-5-alpha-steroid 4-dehydrogenase activity"/>
    <property type="evidence" value="ECO:0007669"/>
    <property type="project" value="TreeGrafter"/>
</dbReference>
<reference evidence="7" key="1">
    <citation type="submission" date="2023-06" db="EMBL/GenBank/DDBJ databases">
        <title>Conoideocrella luteorostrata (Hypocreales: Clavicipitaceae), a potential biocontrol fungus for elongate hemlock scale in United States Christmas tree production areas.</title>
        <authorList>
            <person name="Barrett H."/>
            <person name="Lovett B."/>
            <person name="Macias A.M."/>
            <person name="Stajich J.E."/>
            <person name="Kasson M.T."/>
        </authorList>
    </citation>
    <scope>NUCLEOTIDE SEQUENCE</scope>
    <source>
        <strain evidence="7">ARSEF 14590</strain>
    </source>
</reference>